<dbReference type="Proteomes" id="UP000466794">
    <property type="component" value="Unassembled WGS sequence"/>
</dbReference>
<evidence type="ECO:0000256" key="8">
    <source>
        <dbReference type="RuleBase" id="RU003707"/>
    </source>
</evidence>
<reference evidence="9 10" key="1">
    <citation type="submission" date="2019-12" db="EMBL/GenBank/DDBJ databases">
        <title>Nocardia sp. nov. ET3-3 isolated from soil.</title>
        <authorList>
            <person name="Kanchanasin P."/>
            <person name="Tanasupawat S."/>
            <person name="Yuki M."/>
            <person name="Kudo T."/>
        </authorList>
    </citation>
    <scope>NUCLEOTIDE SEQUENCE [LARGE SCALE GENOMIC DNA]</scope>
    <source>
        <strain evidence="9 10">ET3-3</strain>
    </source>
</reference>
<dbReference type="GO" id="GO:0004300">
    <property type="term" value="F:enoyl-CoA hydratase activity"/>
    <property type="evidence" value="ECO:0007669"/>
    <property type="project" value="UniProtKB-EC"/>
</dbReference>
<dbReference type="PROSITE" id="PS00166">
    <property type="entry name" value="ENOYL_COA_HYDRATASE"/>
    <property type="match status" value="1"/>
</dbReference>
<evidence type="ECO:0000256" key="2">
    <source>
        <dbReference type="ARBA" id="ARBA00005254"/>
    </source>
</evidence>
<evidence type="ECO:0000256" key="7">
    <source>
        <dbReference type="ARBA" id="ARBA00023717"/>
    </source>
</evidence>
<evidence type="ECO:0000313" key="10">
    <source>
        <dbReference type="Proteomes" id="UP000466794"/>
    </source>
</evidence>
<dbReference type="InterPro" id="IPR018376">
    <property type="entry name" value="Enoyl-CoA_hyd/isom_CS"/>
</dbReference>
<dbReference type="PANTHER" id="PTHR11941">
    <property type="entry name" value="ENOYL-COA HYDRATASE-RELATED"/>
    <property type="match status" value="1"/>
</dbReference>
<dbReference type="InterPro" id="IPR014748">
    <property type="entry name" value="Enoyl-CoA_hydra_C"/>
</dbReference>
<evidence type="ECO:0000256" key="3">
    <source>
        <dbReference type="ARBA" id="ARBA00022832"/>
    </source>
</evidence>
<organism evidence="9 10">
    <name type="scientific">Nocardia terrae</name>
    <dbReference type="NCBI Taxonomy" id="2675851"/>
    <lineage>
        <taxon>Bacteria</taxon>
        <taxon>Bacillati</taxon>
        <taxon>Actinomycetota</taxon>
        <taxon>Actinomycetes</taxon>
        <taxon>Mycobacteriales</taxon>
        <taxon>Nocardiaceae</taxon>
        <taxon>Nocardia</taxon>
    </lineage>
</organism>
<evidence type="ECO:0000256" key="5">
    <source>
        <dbReference type="ARBA" id="ARBA00023239"/>
    </source>
</evidence>
<gene>
    <name evidence="9" type="ORF">GPX89_08140</name>
</gene>
<keyword evidence="3" id="KW-0276">Fatty acid metabolism</keyword>
<keyword evidence="10" id="KW-1185">Reference proteome</keyword>
<evidence type="ECO:0000256" key="4">
    <source>
        <dbReference type="ARBA" id="ARBA00023098"/>
    </source>
</evidence>
<evidence type="ECO:0000256" key="6">
    <source>
        <dbReference type="ARBA" id="ARBA00023709"/>
    </source>
</evidence>
<dbReference type="RefSeq" id="WP_157386594.1">
    <property type="nucleotide sequence ID" value="NZ_WRPP01000001.1"/>
</dbReference>
<dbReference type="PANTHER" id="PTHR11941:SF169">
    <property type="entry name" value="(7AS)-7A-METHYL-1,5-DIOXO-2,3,5,6,7,7A-HEXAHYDRO-1H-INDENE-CARBOXYL-COA HYDROLASE"/>
    <property type="match status" value="1"/>
</dbReference>
<dbReference type="SUPFAM" id="SSF52096">
    <property type="entry name" value="ClpP/crotonase"/>
    <property type="match status" value="1"/>
</dbReference>
<dbReference type="InterPro" id="IPR001753">
    <property type="entry name" value="Enoyl-CoA_hydra/iso"/>
</dbReference>
<comment type="catalytic activity">
    <reaction evidence="7">
        <text>a 4-saturated-(3S)-3-hydroxyacyl-CoA = a (3E)-enoyl-CoA + H2O</text>
        <dbReference type="Rhea" id="RHEA:20724"/>
        <dbReference type="ChEBI" id="CHEBI:15377"/>
        <dbReference type="ChEBI" id="CHEBI:58521"/>
        <dbReference type="ChEBI" id="CHEBI:137480"/>
        <dbReference type="EC" id="4.2.1.17"/>
    </reaction>
</comment>
<keyword evidence="4" id="KW-0443">Lipid metabolism</keyword>
<comment type="similarity">
    <text evidence="2 8">Belongs to the enoyl-CoA hydratase/isomerase family.</text>
</comment>
<sequence>MTVERERDGRTLVVRMNRPHKRNAIDAEMTAGLDAALDEFEDDPELWVAVLTGTESVFSAGTDLAAGSGGKTARGGEYGVIRRRMSKPLIAAVEGYALGGGMELVLACDLVVAGRTATFGLPEPRRGVIATCGGLFRTRRALPLNVAKELLLTGDPLSAERAYQLGFVNAVAEAGQAERSARGLAERICRNAPVSVRESLTALERLNSADDERAWAVTEAAMAATLSSQDTAEGVAAFLERREPRWSGR</sequence>
<dbReference type="Gene3D" id="3.90.226.10">
    <property type="entry name" value="2-enoyl-CoA Hydratase, Chain A, domain 1"/>
    <property type="match status" value="1"/>
</dbReference>
<name>A0A7K1US91_9NOCA</name>
<comment type="catalytic activity">
    <reaction evidence="6">
        <text>a (3S)-3-hydroxyacyl-CoA = a (2E)-enoyl-CoA + H2O</text>
        <dbReference type="Rhea" id="RHEA:16105"/>
        <dbReference type="ChEBI" id="CHEBI:15377"/>
        <dbReference type="ChEBI" id="CHEBI:57318"/>
        <dbReference type="ChEBI" id="CHEBI:58856"/>
        <dbReference type="EC" id="4.2.1.17"/>
    </reaction>
</comment>
<evidence type="ECO:0000256" key="1">
    <source>
        <dbReference type="ARBA" id="ARBA00002994"/>
    </source>
</evidence>
<dbReference type="AlphaFoldDB" id="A0A7K1US91"/>
<dbReference type="GO" id="GO:0006635">
    <property type="term" value="P:fatty acid beta-oxidation"/>
    <property type="evidence" value="ECO:0007669"/>
    <property type="project" value="TreeGrafter"/>
</dbReference>
<keyword evidence="5" id="KW-0456">Lyase</keyword>
<dbReference type="Pfam" id="PF00378">
    <property type="entry name" value="ECH_1"/>
    <property type="match status" value="1"/>
</dbReference>
<proteinExistence type="inferred from homology"/>
<evidence type="ECO:0000313" key="9">
    <source>
        <dbReference type="EMBL" id="MVU77216.1"/>
    </source>
</evidence>
<protein>
    <submittedName>
        <fullName evidence="9">Enoyl-CoA hydratase</fullName>
    </submittedName>
</protein>
<comment type="function">
    <text evidence="1">Could possibly oxidize fatty acids using specific components.</text>
</comment>
<comment type="caution">
    <text evidence="9">The sequence shown here is derived from an EMBL/GenBank/DDBJ whole genome shotgun (WGS) entry which is preliminary data.</text>
</comment>
<dbReference type="Gene3D" id="1.10.12.10">
    <property type="entry name" value="Lyase 2-enoyl-coa Hydratase, Chain A, domain 2"/>
    <property type="match status" value="1"/>
</dbReference>
<dbReference type="InterPro" id="IPR029045">
    <property type="entry name" value="ClpP/crotonase-like_dom_sf"/>
</dbReference>
<dbReference type="EMBL" id="WRPP01000001">
    <property type="protein sequence ID" value="MVU77216.1"/>
    <property type="molecule type" value="Genomic_DNA"/>
</dbReference>
<dbReference type="CDD" id="cd06558">
    <property type="entry name" value="crotonase-like"/>
    <property type="match status" value="1"/>
</dbReference>
<accession>A0A7K1US91</accession>